<organism evidence="2 3">
    <name type="scientific">Pomacea canaliculata</name>
    <name type="common">Golden apple snail</name>
    <dbReference type="NCBI Taxonomy" id="400727"/>
    <lineage>
        <taxon>Eukaryota</taxon>
        <taxon>Metazoa</taxon>
        <taxon>Spiralia</taxon>
        <taxon>Lophotrochozoa</taxon>
        <taxon>Mollusca</taxon>
        <taxon>Gastropoda</taxon>
        <taxon>Caenogastropoda</taxon>
        <taxon>Architaenioglossa</taxon>
        <taxon>Ampullarioidea</taxon>
        <taxon>Ampullariidae</taxon>
        <taxon>Pomacea</taxon>
    </lineage>
</organism>
<feature type="compositionally biased region" description="Basic and acidic residues" evidence="1">
    <location>
        <begin position="1"/>
        <end position="19"/>
    </location>
</feature>
<gene>
    <name evidence="2" type="ORF">C0Q70_11364</name>
</gene>
<dbReference type="PANTHER" id="PTHR10044">
    <property type="entry name" value="INHIBITOR OF APOPTOSIS"/>
    <property type="match status" value="1"/>
</dbReference>
<protein>
    <submittedName>
        <fullName evidence="2">Uncharacterized protein</fullName>
    </submittedName>
</protein>
<evidence type="ECO:0000313" key="3">
    <source>
        <dbReference type="Proteomes" id="UP000245119"/>
    </source>
</evidence>
<dbReference type="GO" id="GO:0051726">
    <property type="term" value="P:regulation of cell cycle"/>
    <property type="evidence" value="ECO:0007669"/>
    <property type="project" value="TreeGrafter"/>
</dbReference>
<name>A0A2T7P5R7_POMCA</name>
<dbReference type="InterPro" id="IPR001370">
    <property type="entry name" value="BIR_rpt"/>
</dbReference>
<feature type="region of interest" description="Disordered" evidence="1">
    <location>
        <begin position="1"/>
        <end position="49"/>
    </location>
</feature>
<dbReference type="SMART" id="SM00238">
    <property type="entry name" value="BIR"/>
    <property type="match status" value="1"/>
</dbReference>
<sequence length="596" mass="66127">MQKCEIDKGEKAEKRKGENVHGTQNSEVFSANDECNNENREKDKDRDRDSAVRFVGNGNRKCLHFSSNIINLKNEKDNEAKGNESVEEDEMEEYNKGNMCQQPAVAVLDGKEMKVILTDSAAEHQTIFPDEDVTEGSMGSGVKKEDRHCFHAPFVLLHPDISTGKSSSSTSITVNKENTDPNADQICDEEFSSRYSLFNDLKTLHQKMCNEPEQTDEPASLKHFFLERVEFAARQVLAFPFLHEELRGLSKEETLRYEVIRLASFSRLNELKISPKCKHANFEDVTNVPIQTKNYTLLDGSTEARSMQGILQQTKDDGRSTAPPLMSMPDSGFESAADPLESREPSSTLEKTQSHLYNHADEKSDGLEGSSLPVPSLKGATTAVSSFSSKAGLEGYTEPPGGRSEKSSNYNSGPPPVYNVYTTLMSHADTPGLEGKRFPVQAQQPAAVIHPYPYPESGRLSSSGTSPPVIPEPSTPGLDMMLAASTGDSVRCFYCGITLREWKHGDDPWEVHIVARFSCAYVKAVKGEDFILQTLISHSRNTACCLLEMHGSRHPLLHGSISRVLELFVETTTMHRQYKLHQDLANHHSGDPHFGG</sequence>
<proteinExistence type="predicted"/>
<dbReference type="InterPro" id="IPR050784">
    <property type="entry name" value="IAP"/>
</dbReference>
<feature type="compositionally biased region" description="Basic and acidic residues" evidence="1">
    <location>
        <begin position="37"/>
        <end position="49"/>
    </location>
</feature>
<feature type="region of interest" description="Disordered" evidence="1">
    <location>
        <begin position="313"/>
        <end position="351"/>
    </location>
</feature>
<dbReference type="Proteomes" id="UP000245119">
    <property type="component" value="Linkage Group LG6"/>
</dbReference>
<dbReference type="OrthoDB" id="6063402at2759"/>
<dbReference type="PROSITE" id="PS50143">
    <property type="entry name" value="BIR_REPEAT_2"/>
    <property type="match status" value="1"/>
</dbReference>
<comment type="caution">
    <text evidence="2">The sequence shown here is derived from an EMBL/GenBank/DDBJ whole genome shotgun (WGS) entry which is preliminary data.</text>
</comment>
<accession>A0A2T7P5R7</accession>
<dbReference type="GO" id="GO:0005737">
    <property type="term" value="C:cytoplasm"/>
    <property type="evidence" value="ECO:0007669"/>
    <property type="project" value="TreeGrafter"/>
</dbReference>
<dbReference type="EMBL" id="PZQS01000006">
    <property type="protein sequence ID" value="PVD28769.1"/>
    <property type="molecule type" value="Genomic_DNA"/>
</dbReference>
<feature type="region of interest" description="Disordered" evidence="1">
    <location>
        <begin position="391"/>
        <end position="414"/>
    </location>
</feature>
<dbReference type="STRING" id="400727.A0A2T7P5R7"/>
<evidence type="ECO:0000313" key="2">
    <source>
        <dbReference type="EMBL" id="PVD28769.1"/>
    </source>
</evidence>
<dbReference type="AlphaFoldDB" id="A0A2T7P5R7"/>
<dbReference type="Pfam" id="PF00653">
    <property type="entry name" value="BIR"/>
    <property type="match status" value="1"/>
</dbReference>
<dbReference type="SUPFAM" id="SSF57924">
    <property type="entry name" value="Inhibitor of apoptosis (IAP) repeat"/>
    <property type="match status" value="1"/>
</dbReference>
<reference evidence="2 3" key="1">
    <citation type="submission" date="2018-04" db="EMBL/GenBank/DDBJ databases">
        <title>The genome of golden apple snail Pomacea canaliculata provides insight into stress tolerance and invasive adaptation.</title>
        <authorList>
            <person name="Liu C."/>
            <person name="Liu B."/>
            <person name="Ren Y."/>
            <person name="Zhang Y."/>
            <person name="Wang H."/>
            <person name="Li S."/>
            <person name="Jiang F."/>
            <person name="Yin L."/>
            <person name="Zhang G."/>
            <person name="Qian W."/>
            <person name="Fan W."/>
        </authorList>
    </citation>
    <scope>NUCLEOTIDE SEQUENCE [LARGE SCALE GENOMIC DNA]</scope>
    <source>
        <strain evidence="2">SZHN2017</strain>
        <tissue evidence="2">Muscle</tissue>
    </source>
</reference>
<dbReference type="GO" id="GO:0005634">
    <property type="term" value="C:nucleus"/>
    <property type="evidence" value="ECO:0007669"/>
    <property type="project" value="TreeGrafter"/>
</dbReference>
<keyword evidence="3" id="KW-1185">Reference proteome</keyword>
<dbReference type="Gene3D" id="1.10.1170.10">
    <property type="entry name" value="Inhibitor Of Apoptosis Protein (2mihbC-IAP-1), Chain A"/>
    <property type="match status" value="1"/>
</dbReference>
<dbReference type="PANTHER" id="PTHR10044:SF139">
    <property type="entry name" value="DEATH-ASSOCIATED INHIBITOR OF APOPTOSIS 2"/>
    <property type="match status" value="1"/>
</dbReference>
<evidence type="ECO:0000256" key="1">
    <source>
        <dbReference type="SAM" id="MobiDB-lite"/>
    </source>
</evidence>